<dbReference type="Proteomes" id="UP000054217">
    <property type="component" value="Unassembled WGS sequence"/>
</dbReference>
<gene>
    <name evidence="2" type="ORF">M404DRAFT_131167</name>
</gene>
<dbReference type="AlphaFoldDB" id="A0A0C3PLT7"/>
<accession>A0A0C3PLT7</accession>
<feature type="region of interest" description="Disordered" evidence="1">
    <location>
        <begin position="1"/>
        <end position="29"/>
    </location>
</feature>
<name>A0A0C3PLT7_PISTI</name>
<feature type="non-terminal residue" evidence="2">
    <location>
        <position position="1"/>
    </location>
</feature>
<dbReference type="InParanoid" id="A0A0C3PLT7"/>
<reference evidence="3" key="2">
    <citation type="submission" date="2015-01" db="EMBL/GenBank/DDBJ databases">
        <title>Evolutionary Origins and Diversification of the Mycorrhizal Mutualists.</title>
        <authorList>
            <consortium name="DOE Joint Genome Institute"/>
            <consortium name="Mycorrhizal Genomics Consortium"/>
            <person name="Kohler A."/>
            <person name="Kuo A."/>
            <person name="Nagy L.G."/>
            <person name="Floudas D."/>
            <person name="Copeland A."/>
            <person name="Barry K.W."/>
            <person name="Cichocki N."/>
            <person name="Veneault-Fourrey C."/>
            <person name="LaButti K."/>
            <person name="Lindquist E.A."/>
            <person name="Lipzen A."/>
            <person name="Lundell T."/>
            <person name="Morin E."/>
            <person name="Murat C."/>
            <person name="Riley R."/>
            <person name="Ohm R."/>
            <person name="Sun H."/>
            <person name="Tunlid A."/>
            <person name="Henrissat B."/>
            <person name="Grigoriev I.V."/>
            <person name="Hibbett D.S."/>
            <person name="Martin F."/>
        </authorList>
    </citation>
    <scope>NUCLEOTIDE SEQUENCE [LARGE SCALE GENOMIC DNA]</scope>
    <source>
        <strain evidence="3">Marx 270</strain>
    </source>
</reference>
<dbReference type="HOGENOM" id="CLU_2948250_0_0_1"/>
<protein>
    <submittedName>
        <fullName evidence="2">Uncharacterized protein</fullName>
    </submittedName>
</protein>
<proteinExistence type="predicted"/>
<evidence type="ECO:0000313" key="3">
    <source>
        <dbReference type="Proteomes" id="UP000054217"/>
    </source>
</evidence>
<evidence type="ECO:0000313" key="2">
    <source>
        <dbReference type="EMBL" id="KIO09716.1"/>
    </source>
</evidence>
<organism evidence="2 3">
    <name type="scientific">Pisolithus tinctorius Marx 270</name>
    <dbReference type="NCBI Taxonomy" id="870435"/>
    <lineage>
        <taxon>Eukaryota</taxon>
        <taxon>Fungi</taxon>
        <taxon>Dikarya</taxon>
        <taxon>Basidiomycota</taxon>
        <taxon>Agaricomycotina</taxon>
        <taxon>Agaricomycetes</taxon>
        <taxon>Agaricomycetidae</taxon>
        <taxon>Boletales</taxon>
        <taxon>Sclerodermatineae</taxon>
        <taxon>Pisolithaceae</taxon>
        <taxon>Pisolithus</taxon>
    </lineage>
</organism>
<evidence type="ECO:0000256" key="1">
    <source>
        <dbReference type="SAM" id="MobiDB-lite"/>
    </source>
</evidence>
<dbReference type="EMBL" id="KN831954">
    <property type="protein sequence ID" value="KIO09716.1"/>
    <property type="molecule type" value="Genomic_DNA"/>
</dbReference>
<sequence length="60" mass="6822">SPDEAYLPDLDNLPQPNEDSPTEGGPRINLNHRLIPTDRRSQMNQSLPEERIIAGYFMDS</sequence>
<reference evidence="2 3" key="1">
    <citation type="submission" date="2014-04" db="EMBL/GenBank/DDBJ databases">
        <authorList>
            <consortium name="DOE Joint Genome Institute"/>
            <person name="Kuo A."/>
            <person name="Kohler A."/>
            <person name="Costa M.D."/>
            <person name="Nagy L.G."/>
            <person name="Floudas D."/>
            <person name="Copeland A."/>
            <person name="Barry K.W."/>
            <person name="Cichocki N."/>
            <person name="Veneault-Fourrey C."/>
            <person name="LaButti K."/>
            <person name="Lindquist E.A."/>
            <person name="Lipzen A."/>
            <person name="Lundell T."/>
            <person name="Morin E."/>
            <person name="Murat C."/>
            <person name="Sun H."/>
            <person name="Tunlid A."/>
            <person name="Henrissat B."/>
            <person name="Grigoriev I.V."/>
            <person name="Hibbett D.S."/>
            <person name="Martin F."/>
            <person name="Nordberg H.P."/>
            <person name="Cantor M.N."/>
            <person name="Hua S.X."/>
        </authorList>
    </citation>
    <scope>NUCLEOTIDE SEQUENCE [LARGE SCALE GENOMIC DNA]</scope>
    <source>
        <strain evidence="2 3">Marx 270</strain>
    </source>
</reference>
<keyword evidence="3" id="KW-1185">Reference proteome</keyword>